<dbReference type="STRING" id="1802628.A2890_00600"/>
<evidence type="ECO:0000313" key="2">
    <source>
        <dbReference type="EMBL" id="OGC62474.1"/>
    </source>
</evidence>
<accession>A0A1F4VZ85</accession>
<protein>
    <submittedName>
        <fullName evidence="2">Uncharacterized protein</fullName>
    </submittedName>
</protein>
<feature type="region of interest" description="Disordered" evidence="1">
    <location>
        <begin position="66"/>
        <end position="93"/>
    </location>
</feature>
<reference evidence="2 3" key="1">
    <citation type="journal article" date="2016" name="Nat. Commun.">
        <title>Thousands of microbial genomes shed light on interconnected biogeochemical processes in an aquifer system.</title>
        <authorList>
            <person name="Anantharaman K."/>
            <person name="Brown C.T."/>
            <person name="Hug L.A."/>
            <person name="Sharon I."/>
            <person name="Castelle C.J."/>
            <person name="Probst A.J."/>
            <person name="Thomas B.C."/>
            <person name="Singh A."/>
            <person name="Wilkins M.J."/>
            <person name="Karaoz U."/>
            <person name="Brodie E.L."/>
            <person name="Williams K.H."/>
            <person name="Hubbard S.S."/>
            <person name="Banfield J.F."/>
        </authorList>
    </citation>
    <scope>NUCLEOTIDE SEQUENCE [LARGE SCALE GENOMIC DNA]</scope>
</reference>
<dbReference type="AlphaFoldDB" id="A0A1F4VZ85"/>
<proteinExistence type="predicted"/>
<dbReference type="EMBL" id="MEVL01000009">
    <property type="protein sequence ID" value="OGC62474.1"/>
    <property type="molecule type" value="Genomic_DNA"/>
</dbReference>
<comment type="caution">
    <text evidence="2">The sequence shown here is derived from an EMBL/GenBank/DDBJ whole genome shotgun (WGS) entry which is preliminary data.</text>
</comment>
<evidence type="ECO:0000256" key="1">
    <source>
        <dbReference type="SAM" id="MobiDB-lite"/>
    </source>
</evidence>
<dbReference type="Proteomes" id="UP000176967">
    <property type="component" value="Unassembled WGS sequence"/>
</dbReference>
<name>A0A1F4VZ85_UNCKA</name>
<evidence type="ECO:0000313" key="3">
    <source>
        <dbReference type="Proteomes" id="UP000176967"/>
    </source>
</evidence>
<sequence>MKVFACEKKCASAFQDQLYGRGMRAHTLGVSKAVCTVCGHETPFAGKSAKAKGSRVRKEEVSFLNPVTEAKPASKQELRAKPAKQGRQLGRAR</sequence>
<organism evidence="2 3">
    <name type="scientific">candidate division WWE3 bacterium RIFCSPLOWO2_01_FULL_53_14</name>
    <dbReference type="NCBI Taxonomy" id="1802628"/>
    <lineage>
        <taxon>Bacteria</taxon>
        <taxon>Katanobacteria</taxon>
    </lineage>
</organism>
<gene>
    <name evidence="2" type="ORF">A2890_00600</name>
</gene>